<sequence length="650" mass="67865" precursor="true">MLLSTYVAGAAAAALALGVGAVGAATATAADPPPFIPIERQTIPLPEGYAASTPIWTQDGGTAGEAGGHLLFSSGGQLHTIGEDGRGLQCISCGLSNDPRIVPAAQEAFKDVFPDGRRVMWGDFERAFVLECSPSVLQCDDRALLPVDVSGERGTGLPGLFDPLVLGSGVWHLAPDGEHIGWTASRLDTRPMLVARLERRTDRYVATNIKTVNPPGPRNGLDSDPRGWTNGGALYELKGFADGGASVTYVTSQYEGNPDLYKTNLATGEMTRLTGHPDWDEDSGDSPDGELTMLHSDRGMHRVDAAGLLPRRSFVDYPISVNAAIYYVGHEEGFQCDLQPWLLPASGDGAGRLLGQPLAPYEGGDLHPQNNVPGRGAWNPTSTKVALTEMSYTTGLGPNRLLVAKLKRAATRPQPVVSSAVGAWARRPGDYKGTIDSNALLVTVHGLHSGRAFLSHAGTIVAGTFSVTYDRYSDDGETFVSGTERIVAPALAQAPAVNTADLVLTGTRTGYMRANYTIGRLLGRPVASGGVDAMLDGYRLSGDIPRLGACPDKLPRTAPLELSASVAPGAGGTRVVTAQVHADSDPDGYAAGSFGDRRPVAGAVVTVAGQQVDTDQDGRATVVVPAGPSGPLEVGASAGDTFTPTRVEVS</sequence>
<evidence type="ECO:0008006" key="5">
    <source>
        <dbReference type="Google" id="ProtNLM"/>
    </source>
</evidence>
<dbReference type="OrthoDB" id="9808778at2"/>
<feature type="signal peptide" evidence="2">
    <location>
        <begin position="1"/>
        <end position="24"/>
    </location>
</feature>
<evidence type="ECO:0000256" key="2">
    <source>
        <dbReference type="SAM" id="SignalP"/>
    </source>
</evidence>
<dbReference type="Gene3D" id="2.120.10.30">
    <property type="entry name" value="TolB, C-terminal domain"/>
    <property type="match status" value="1"/>
</dbReference>
<dbReference type="Proteomes" id="UP000008229">
    <property type="component" value="Chromosome"/>
</dbReference>
<dbReference type="SUPFAM" id="SSF69304">
    <property type="entry name" value="Tricorn protease N-terminal domain"/>
    <property type="match status" value="1"/>
</dbReference>
<keyword evidence="4" id="KW-1185">Reference proteome</keyword>
<protein>
    <recommendedName>
        <fullName evidence="5">Big-1 domain-containing protein</fullName>
    </recommendedName>
</protein>
<gene>
    <name evidence="3" type="ordered locus">Cwoe_0246</name>
</gene>
<feature type="region of interest" description="Disordered" evidence="1">
    <location>
        <begin position="626"/>
        <end position="650"/>
    </location>
</feature>
<reference evidence="3 4" key="1">
    <citation type="journal article" date="2010" name="Stand. Genomic Sci.">
        <title>Complete genome sequence of Conexibacter woesei type strain (ID131577).</title>
        <authorList>
            <person name="Pukall R."/>
            <person name="Lapidus A."/>
            <person name="Glavina Del Rio T."/>
            <person name="Copeland A."/>
            <person name="Tice H."/>
            <person name="Cheng J.-F."/>
            <person name="Lucas S."/>
            <person name="Chen F."/>
            <person name="Nolan M."/>
            <person name="Bruce D."/>
            <person name="Goodwin L."/>
            <person name="Pitluck S."/>
            <person name="Mavromatis K."/>
            <person name="Ivanova N."/>
            <person name="Ovchinnikova G."/>
            <person name="Pati A."/>
            <person name="Chen A."/>
            <person name="Palaniappan K."/>
            <person name="Land M."/>
            <person name="Hauser L."/>
            <person name="Chang Y.-J."/>
            <person name="Jeffries C.D."/>
            <person name="Chain P."/>
            <person name="Meincke L."/>
            <person name="Sims D."/>
            <person name="Brettin T."/>
            <person name="Detter J.C."/>
            <person name="Rohde M."/>
            <person name="Goeker M."/>
            <person name="Bristow J."/>
            <person name="Eisen J.A."/>
            <person name="Markowitz V."/>
            <person name="Kyrpides N.C."/>
            <person name="Klenk H.-P."/>
            <person name="Hugenholtz P."/>
        </authorList>
    </citation>
    <scope>NUCLEOTIDE SEQUENCE [LARGE SCALE GENOMIC DNA]</scope>
    <source>
        <strain evidence="4">DSM 14684 / CIP 108061 / JCM 11494 / NBRC 100937 / ID131577</strain>
    </source>
</reference>
<dbReference type="EMBL" id="CP001854">
    <property type="protein sequence ID" value="ADB48682.1"/>
    <property type="molecule type" value="Genomic_DNA"/>
</dbReference>
<proteinExistence type="predicted"/>
<dbReference type="HOGENOM" id="CLU_421347_0_0_11"/>
<organism evidence="3 4">
    <name type="scientific">Conexibacter woesei (strain DSM 14684 / CCUG 47730 / CIP 108061 / JCM 11494 / NBRC 100937 / ID131577)</name>
    <dbReference type="NCBI Taxonomy" id="469383"/>
    <lineage>
        <taxon>Bacteria</taxon>
        <taxon>Bacillati</taxon>
        <taxon>Actinomycetota</taxon>
        <taxon>Thermoleophilia</taxon>
        <taxon>Solirubrobacterales</taxon>
        <taxon>Conexibacteraceae</taxon>
        <taxon>Conexibacter</taxon>
    </lineage>
</organism>
<accession>D3F609</accession>
<dbReference type="AlphaFoldDB" id="D3F609"/>
<dbReference type="KEGG" id="cwo:Cwoe_0246"/>
<evidence type="ECO:0000313" key="3">
    <source>
        <dbReference type="EMBL" id="ADB48682.1"/>
    </source>
</evidence>
<dbReference type="eggNOG" id="COG0823">
    <property type="taxonomic scope" value="Bacteria"/>
</dbReference>
<dbReference type="InterPro" id="IPR011042">
    <property type="entry name" value="6-blade_b-propeller_TolB-like"/>
</dbReference>
<evidence type="ECO:0000313" key="4">
    <source>
        <dbReference type="Proteomes" id="UP000008229"/>
    </source>
</evidence>
<reference evidence="4" key="2">
    <citation type="submission" date="2010-01" db="EMBL/GenBank/DDBJ databases">
        <title>The complete genome of Conexibacter woesei DSM 14684.</title>
        <authorList>
            <consortium name="US DOE Joint Genome Institute (JGI-PGF)"/>
            <person name="Lucas S."/>
            <person name="Copeland A."/>
            <person name="Lapidus A."/>
            <person name="Glavina del Rio T."/>
            <person name="Dalin E."/>
            <person name="Tice H."/>
            <person name="Bruce D."/>
            <person name="Goodwin L."/>
            <person name="Pitluck S."/>
            <person name="Kyrpides N."/>
            <person name="Mavromatis K."/>
            <person name="Ivanova N."/>
            <person name="Mikhailova N."/>
            <person name="Chertkov O."/>
            <person name="Brettin T."/>
            <person name="Detter J.C."/>
            <person name="Han C."/>
            <person name="Larimer F."/>
            <person name="Land M."/>
            <person name="Hauser L."/>
            <person name="Markowitz V."/>
            <person name="Cheng J.-F."/>
            <person name="Hugenholtz P."/>
            <person name="Woyke T."/>
            <person name="Wu D."/>
            <person name="Pukall R."/>
            <person name="Steenblock K."/>
            <person name="Schneider S."/>
            <person name="Klenk H.-P."/>
            <person name="Eisen J.A."/>
        </authorList>
    </citation>
    <scope>NUCLEOTIDE SEQUENCE [LARGE SCALE GENOMIC DNA]</scope>
    <source>
        <strain evidence="4">DSM 14684 / CIP 108061 / JCM 11494 / NBRC 100937 / ID131577</strain>
    </source>
</reference>
<dbReference type="STRING" id="469383.Cwoe_0246"/>
<evidence type="ECO:0000256" key="1">
    <source>
        <dbReference type="SAM" id="MobiDB-lite"/>
    </source>
</evidence>
<feature type="chain" id="PRO_5003043230" description="Big-1 domain-containing protein" evidence="2">
    <location>
        <begin position="25"/>
        <end position="650"/>
    </location>
</feature>
<name>D3F609_CONWI</name>
<keyword evidence="2" id="KW-0732">Signal</keyword>
<dbReference type="RefSeq" id="WP_012931735.1">
    <property type="nucleotide sequence ID" value="NC_013739.1"/>
</dbReference>